<protein>
    <recommendedName>
        <fullName evidence="3">Sulfotransferase domain-containing protein</fullName>
    </recommendedName>
</protein>
<name>A0ABT3H011_9RHOB</name>
<evidence type="ECO:0000313" key="2">
    <source>
        <dbReference type="Proteomes" id="UP001208938"/>
    </source>
</evidence>
<reference evidence="1 2" key="1">
    <citation type="submission" date="2022-10" db="EMBL/GenBank/DDBJ databases">
        <title>Pararhodobacter sp. nov., isolated from marine algae.</title>
        <authorList>
            <person name="Choi B.J."/>
            <person name="Kim J.M."/>
            <person name="Lee J.K."/>
            <person name="Choi D.G."/>
            <person name="Jeon C.O."/>
        </authorList>
    </citation>
    <scope>NUCLEOTIDE SEQUENCE [LARGE SCALE GENOMIC DNA]</scope>
    <source>
        <strain evidence="1 2">ZQ420</strain>
    </source>
</reference>
<evidence type="ECO:0008006" key="3">
    <source>
        <dbReference type="Google" id="ProtNLM"/>
    </source>
</evidence>
<dbReference type="RefSeq" id="WP_264506079.1">
    <property type="nucleotide sequence ID" value="NZ_JAPDFL010000001.1"/>
</dbReference>
<dbReference type="EMBL" id="JAPDFL010000001">
    <property type="protein sequence ID" value="MCW1933132.1"/>
    <property type="molecule type" value="Genomic_DNA"/>
</dbReference>
<proteinExistence type="predicted"/>
<organism evidence="1 2">
    <name type="scientific">Pararhodobacter zhoushanensis</name>
    <dbReference type="NCBI Taxonomy" id="2479545"/>
    <lineage>
        <taxon>Bacteria</taxon>
        <taxon>Pseudomonadati</taxon>
        <taxon>Pseudomonadota</taxon>
        <taxon>Alphaproteobacteria</taxon>
        <taxon>Rhodobacterales</taxon>
        <taxon>Paracoccaceae</taxon>
        <taxon>Pararhodobacter</taxon>
    </lineage>
</organism>
<gene>
    <name evidence="1" type="ORF">OKW52_12915</name>
</gene>
<comment type="caution">
    <text evidence="1">The sequence shown here is derived from an EMBL/GenBank/DDBJ whole genome shotgun (WGS) entry which is preliminary data.</text>
</comment>
<keyword evidence="2" id="KW-1185">Reference proteome</keyword>
<sequence length="329" mass="36088">MSRLILHVGTHKTGTSSVQRVLYDNRAQLAGLGVVYPDPYYGVEHHAMVGRLTELAPAYLPPNGRLSLWEAMADQYAGTDASVIISSELLSVAANAEEDLVAQIAQVARRFDDVVVVCFYRNQVSFVQASYLEVIKKRAGHPIIDTVAVALRNADFRGAFYHNRATHAALKRSFGTQAMRPLSYDAVSVTPTGVLDAILALTGRPVRAAQLDRLEGLNSNRSPDPLATYVARQVSDVPNIPQSVIDLAQKALDQHFGAGRATTLLTRAEIVALTKKFTASNELMNADLRHDGHEPLALPFPDWSDRIHREDLRAGYWLELARVMALALA</sequence>
<evidence type="ECO:0000313" key="1">
    <source>
        <dbReference type="EMBL" id="MCW1933132.1"/>
    </source>
</evidence>
<dbReference type="SUPFAM" id="SSF52540">
    <property type="entry name" value="P-loop containing nucleoside triphosphate hydrolases"/>
    <property type="match status" value="1"/>
</dbReference>
<dbReference type="Proteomes" id="UP001208938">
    <property type="component" value="Unassembled WGS sequence"/>
</dbReference>
<dbReference type="InterPro" id="IPR027417">
    <property type="entry name" value="P-loop_NTPase"/>
</dbReference>
<accession>A0ABT3H011</accession>